<evidence type="ECO:0000256" key="4">
    <source>
        <dbReference type="SAM" id="MobiDB-lite"/>
    </source>
</evidence>
<dbReference type="Pfam" id="PF00104">
    <property type="entry name" value="Hormone_recep"/>
    <property type="match status" value="1"/>
</dbReference>
<dbReference type="EMBL" id="KN552606">
    <property type="protein sequence ID" value="KHJ90839.1"/>
    <property type="molecule type" value="Genomic_DNA"/>
</dbReference>
<dbReference type="AlphaFoldDB" id="A0A0B1T0S5"/>
<dbReference type="PROSITE" id="PS51843">
    <property type="entry name" value="NR_LBD"/>
    <property type="match status" value="1"/>
</dbReference>
<organism evidence="6 7">
    <name type="scientific">Oesophagostomum dentatum</name>
    <name type="common">Nodular worm</name>
    <dbReference type="NCBI Taxonomy" id="61180"/>
    <lineage>
        <taxon>Eukaryota</taxon>
        <taxon>Metazoa</taxon>
        <taxon>Ecdysozoa</taxon>
        <taxon>Nematoda</taxon>
        <taxon>Chromadorea</taxon>
        <taxon>Rhabditida</taxon>
        <taxon>Rhabditina</taxon>
        <taxon>Rhabditomorpha</taxon>
        <taxon>Strongyloidea</taxon>
        <taxon>Strongylidae</taxon>
        <taxon>Oesophagostomum</taxon>
    </lineage>
</organism>
<gene>
    <name evidence="6" type="ORF">OESDEN_09305</name>
</gene>
<keyword evidence="1" id="KW-0805">Transcription regulation</keyword>
<dbReference type="InterPro" id="IPR035500">
    <property type="entry name" value="NHR-like_dom_sf"/>
</dbReference>
<evidence type="ECO:0000256" key="2">
    <source>
        <dbReference type="ARBA" id="ARBA00023163"/>
    </source>
</evidence>
<evidence type="ECO:0000259" key="5">
    <source>
        <dbReference type="PROSITE" id="PS51843"/>
    </source>
</evidence>
<feature type="region of interest" description="Disordered" evidence="4">
    <location>
        <begin position="1"/>
        <end position="24"/>
    </location>
</feature>
<keyword evidence="7" id="KW-1185">Reference proteome</keyword>
<proteinExistence type="predicted"/>
<evidence type="ECO:0000313" key="6">
    <source>
        <dbReference type="EMBL" id="KHJ90839.1"/>
    </source>
</evidence>
<evidence type="ECO:0000256" key="1">
    <source>
        <dbReference type="ARBA" id="ARBA00023015"/>
    </source>
</evidence>
<evidence type="ECO:0000313" key="7">
    <source>
        <dbReference type="Proteomes" id="UP000053660"/>
    </source>
</evidence>
<dbReference type="SMART" id="SM00430">
    <property type="entry name" value="HOLI"/>
    <property type="match status" value="1"/>
</dbReference>
<keyword evidence="2" id="KW-0804">Transcription</keyword>
<sequence length="342" mass="39702">MTEIRGRADTSSPVALPEMGDDSSPCCSSDLQVQRRFIDVDNSLSLPSEFSALDEAEQLVNLYMNLDRFCESTSVNTSDVTRADEDTLIARMLDSTVRQLIEKTCPQCPRFTRSWKPTEFVDTYNFRRSWARDVVHMLDWANHFPTFKKLSTEDKEKVFIGRFTQFTLFTKCYRTYRESCSGLLLGCGNVFPYERDARIRIEDEYLRKLFSRLCDALFAEIIFPMAYLRLTDSTYVLMKANIFLFEGFTYSSLTPEGKAIITREKARHRSALLAHLNSKKESFDDRLNQIIQIEHMMASIEAVSNFMDKEIQFLGVFGLLDMSRMLIRECHVNKYKFNFSPA</sequence>
<dbReference type="Gene3D" id="1.10.565.10">
    <property type="entry name" value="Retinoid X Receptor"/>
    <property type="match status" value="1"/>
</dbReference>
<accession>A0A0B1T0S5</accession>
<feature type="domain" description="NR LBD" evidence="5">
    <location>
        <begin position="84"/>
        <end position="333"/>
    </location>
</feature>
<dbReference type="InterPro" id="IPR052499">
    <property type="entry name" value="C.elegans_NHRs"/>
</dbReference>
<dbReference type="OrthoDB" id="5804878at2759"/>
<dbReference type="PANTHER" id="PTHR47630">
    <property type="entry name" value="NUCLEAR HORMONE RECEPTOR FAMILY-RELATED-RELATED"/>
    <property type="match status" value="1"/>
</dbReference>
<dbReference type="Proteomes" id="UP000053660">
    <property type="component" value="Unassembled WGS sequence"/>
</dbReference>
<keyword evidence="3 6" id="KW-0675">Receptor</keyword>
<evidence type="ECO:0000256" key="3">
    <source>
        <dbReference type="ARBA" id="ARBA00023170"/>
    </source>
</evidence>
<dbReference type="InterPro" id="IPR000536">
    <property type="entry name" value="Nucl_hrmn_rcpt_lig-bd"/>
</dbReference>
<protein>
    <submittedName>
        <fullName evidence="6">Ligand-binding domain of nuclear hormone receptor</fullName>
    </submittedName>
</protein>
<reference evidence="6 7" key="1">
    <citation type="submission" date="2014-03" db="EMBL/GenBank/DDBJ databases">
        <title>Draft genome of the hookworm Oesophagostomum dentatum.</title>
        <authorList>
            <person name="Mitreva M."/>
        </authorList>
    </citation>
    <scope>NUCLEOTIDE SEQUENCE [LARGE SCALE GENOMIC DNA]</scope>
    <source>
        <strain evidence="6 7">OD-Hann</strain>
    </source>
</reference>
<name>A0A0B1T0S5_OESDE</name>
<dbReference type="SUPFAM" id="SSF48508">
    <property type="entry name" value="Nuclear receptor ligand-binding domain"/>
    <property type="match status" value="1"/>
</dbReference>